<reference evidence="1" key="1">
    <citation type="submission" date="2014-12" db="EMBL/GenBank/DDBJ databases">
        <title>Insight into the proteome of Arion vulgaris.</title>
        <authorList>
            <person name="Aradska J."/>
            <person name="Bulat T."/>
            <person name="Smidak R."/>
            <person name="Sarate P."/>
            <person name="Gangsoo J."/>
            <person name="Sialana F."/>
            <person name="Bilban M."/>
            <person name="Lubec G."/>
        </authorList>
    </citation>
    <scope>NUCLEOTIDE SEQUENCE</scope>
    <source>
        <tissue evidence="1">Skin</tissue>
    </source>
</reference>
<accession>A0A0B6YJ15</accession>
<protein>
    <submittedName>
        <fullName evidence="1">Uncharacterized protein</fullName>
    </submittedName>
</protein>
<sequence>AKLEKLNLSYNNLSALVVTKDPAKLGRESDTHSICSLESEEIQSRLLFPNISELILNWNQLPSLPSDIGELSSLKIL</sequence>
<proteinExistence type="predicted"/>
<organism evidence="1">
    <name type="scientific">Arion vulgaris</name>
    <dbReference type="NCBI Taxonomy" id="1028688"/>
    <lineage>
        <taxon>Eukaryota</taxon>
        <taxon>Metazoa</taxon>
        <taxon>Spiralia</taxon>
        <taxon>Lophotrochozoa</taxon>
        <taxon>Mollusca</taxon>
        <taxon>Gastropoda</taxon>
        <taxon>Heterobranchia</taxon>
        <taxon>Euthyneura</taxon>
        <taxon>Panpulmonata</taxon>
        <taxon>Eupulmonata</taxon>
        <taxon>Stylommatophora</taxon>
        <taxon>Helicina</taxon>
        <taxon>Arionoidea</taxon>
        <taxon>Arionidae</taxon>
        <taxon>Arion</taxon>
    </lineage>
</organism>
<dbReference type="Gene3D" id="3.80.10.10">
    <property type="entry name" value="Ribonuclease Inhibitor"/>
    <property type="match status" value="1"/>
</dbReference>
<name>A0A0B6YJ15_9EUPU</name>
<dbReference type="Pfam" id="PF00560">
    <property type="entry name" value="LRR_1"/>
    <property type="match status" value="1"/>
</dbReference>
<dbReference type="EMBL" id="HACG01009353">
    <property type="protein sequence ID" value="CEK56218.1"/>
    <property type="molecule type" value="Transcribed_RNA"/>
</dbReference>
<dbReference type="InterPro" id="IPR001611">
    <property type="entry name" value="Leu-rich_rpt"/>
</dbReference>
<dbReference type="InterPro" id="IPR032675">
    <property type="entry name" value="LRR_dom_sf"/>
</dbReference>
<feature type="non-terminal residue" evidence="1">
    <location>
        <position position="1"/>
    </location>
</feature>
<evidence type="ECO:0000313" key="1">
    <source>
        <dbReference type="EMBL" id="CEK56218.1"/>
    </source>
</evidence>
<gene>
    <name evidence="1" type="primary">ORF27102</name>
</gene>
<dbReference type="AlphaFoldDB" id="A0A0B6YJ15"/>
<feature type="non-terminal residue" evidence="1">
    <location>
        <position position="77"/>
    </location>
</feature>